<dbReference type="PANTHER" id="PTHR48475">
    <property type="entry name" value="RIBONUCLEASE H"/>
    <property type="match status" value="1"/>
</dbReference>
<comment type="caution">
    <text evidence="2">The sequence shown here is derived from an EMBL/GenBank/DDBJ whole genome shotgun (WGS) entry which is preliminary data.</text>
</comment>
<feature type="domain" description="RNase H type-1" evidence="1">
    <location>
        <begin position="70"/>
        <end position="207"/>
    </location>
</feature>
<reference evidence="2" key="1">
    <citation type="submission" date="2023-03" db="EMBL/GenBank/DDBJ databases">
        <title>Bacterial isolates from washroom surfaces on a university campus.</title>
        <authorList>
            <person name="Holman D.B."/>
            <person name="Gzyl K.E."/>
            <person name="Taheri A.E."/>
        </authorList>
    </citation>
    <scope>NUCLEOTIDE SEQUENCE</scope>
    <source>
        <strain evidence="2">RD03</strain>
    </source>
</reference>
<dbReference type="Proteomes" id="UP001159179">
    <property type="component" value="Unassembled WGS sequence"/>
</dbReference>
<dbReference type="EMBL" id="JAROYP010000001">
    <property type="protein sequence ID" value="MDH5159780.1"/>
    <property type="molecule type" value="Genomic_DNA"/>
</dbReference>
<sequence>MNYKILWKYKAPKMDTILLETEWISEKVIDRLMDDFIKTGRTVDITILDEMGNEWTKKEYVKLKKAIELEPSNIIVYFDGGYDLEQKVAGIGIVIYYDKGDKHFRVRSNYRLEELESNNEAEYAALYNAIMLLEELNIRHMPCIIKGDSHGVLKQLSGEWPCFEKVLNQWLDRIESKIKKLGIKPIYEPIPRSNNKEADQLASQALNNKIVHSQIEL</sequence>
<evidence type="ECO:0000259" key="1">
    <source>
        <dbReference type="PROSITE" id="PS50879"/>
    </source>
</evidence>
<dbReference type="PROSITE" id="PS50879">
    <property type="entry name" value="RNASE_H_1"/>
    <property type="match status" value="1"/>
</dbReference>
<dbReference type="Pfam" id="PF13456">
    <property type="entry name" value="RVT_3"/>
    <property type="match status" value="1"/>
</dbReference>
<dbReference type="NCBIfam" id="NF005822">
    <property type="entry name" value="PRK07708.1"/>
    <property type="match status" value="1"/>
</dbReference>
<dbReference type="PANTHER" id="PTHR48475:SF1">
    <property type="entry name" value="RNASE H TYPE-1 DOMAIN-CONTAINING PROTEIN"/>
    <property type="match status" value="1"/>
</dbReference>
<dbReference type="AlphaFoldDB" id="A0AAW6SRB4"/>
<dbReference type="SUPFAM" id="SSF53098">
    <property type="entry name" value="Ribonuclease H-like"/>
    <property type="match status" value="1"/>
</dbReference>
<keyword evidence="2" id="KW-0695">RNA-directed DNA polymerase</keyword>
<name>A0AAW6SRB4_9BACI</name>
<gene>
    <name evidence="2" type="ORF">P5X88_02465</name>
</gene>
<evidence type="ECO:0000313" key="3">
    <source>
        <dbReference type="Proteomes" id="UP001159179"/>
    </source>
</evidence>
<dbReference type="RefSeq" id="WP_280615625.1">
    <property type="nucleotide sequence ID" value="NZ_JAROYP010000001.1"/>
</dbReference>
<proteinExistence type="predicted"/>
<evidence type="ECO:0000313" key="2">
    <source>
        <dbReference type="EMBL" id="MDH5159780.1"/>
    </source>
</evidence>
<dbReference type="InterPro" id="IPR002156">
    <property type="entry name" value="RNaseH_domain"/>
</dbReference>
<dbReference type="GO" id="GO:0003676">
    <property type="term" value="F:nucleic acid binding"/>
    <property type="evidence" value="ECO:0007669"/>
    <property type="project" value="InterPro"/>
</dbReference>
<accession>A0AAW6SRB4</accession>
<dbReference type="InterPro" id="IPR012337">
    <property type="entry name" value="RNaseH-like_sf"/>
</dbReference>
<dbReference type="GO" id="GO:0004523">
    <property type="term" value="F:RNA-DNA hybrid ribonuclease activity"/>
    <property type="evidence" value="ECO:0007669"/>
    <property type="project" value="InterPro"/>
</dbReference>
<protein>
    <submittedName>
        <fullName evidence="2">Reverse transcriptase-like protein</fullName>
    </submittedName>
</protein>
<keyword evidence="2" id="KW-0548">Nucleotidyltransferase</keyword>
<dbReference type="GO" id="GO:0003964">
    <property type="term" value="F:RNA-directed DNA polymerase activity"/>
    <property type="evidence" value="ECO:0007669"/>
    <property type="project" value="UniProtKB-KW"/>
</dbReference>
<dbReference type="InterPro" id="IPR036397">
    <property type="entry name" value="RNaseH_sf"/>
</dbReference>
<organism evidence="2 3">
    <name type="scientific">Heyndrickxia oleronia</name>
    <dbReference type="NCBI Taxonomy" id="38875"/>
    <lineage>
        <taxon>Bacteria</taxon>
        <taxon>Bacillati</taxon>
        <taxon>Bacillota</taxon>
        <taxon>Bacilli</taxon>
        <taxon>Bacillales</taxon>
        <taxon>Bacillaceae</taxon>
        <taxon>Heyndrickxia</taxon>
    </lineage>
</organism>
<dbReference type="CDD" id="cd09279">
    <property type="entry name" value="RNase_HI_like"/>
    <property type="match status" value="1"/>
</dbReference>
<dbReference type="Gene3D" id="3.30.420.10">
    <property type="entry name" value="Ribonuclease H-like superfamily/Ribonuclease H"/>
    <property type="match status" value="1"/>
</dbReference>
<keyword evidence="2" id="KW-0808">Transferase</keyword>